<dbReference type="PANTHER" id="PTHR42773">
    <property type="entry name" value="METALLO-BETA-LACTAMASE-RELATED"/>
    <property type="match status" value="1"/>
</dbReference>
<dbReference type="Proteomes" id="UP000182631">
    <property type="component" value="Unassembled WGS sequence"/>
</dbReference>
<evidence type="ECO:0000313" key="2">
    <source>
        <dbReference type="EMBL" id="SAY39403.1"/>
    </source>
</evidence>
<keyword evidence="3" id="KW-1185">Reference proteome</keyword>
<dbReference type="Pfam" id="PF00753">
    <property type="entry name" value="Lactamase_B"/>
    <property type="match status" value="1"/>
</dbReference>
<accession>A0A171DHV1</accession>
<proteinExistence type="predicted"/>
<evidence type="ECO:0000259" key="1">
    <source>
        <dbReference type="SMART" id="SM00849"/>
    </source>
</evidence>
<dbReference type="SMART" id="SM00849">
    <property type="entry name" value="Lactamase_B"/>
    <property type="match status" value="1"/>
</dbReference>
<protein>
    <recommendedName>
        <fullName evidence="1">Metallo-beta-lactamase domain-containing protein</fullName>
    </recommendedName>
</protein>
<dbReference type="PANTHER" id="PTHR42773:SF3">
    <property type="entry name" value="SLR0630 PROTEIN"/>
    <property type="match status" value="1"/>
</dbReference>
<dbReference type="InterPro" id="IPR001279">
    <property type="entry name" value="Metallo-B-lactamas"/>
</dbReference>
<sequence length="232" mass="25452">MHPFPDDSLPAGRSPQEAAEGLWVFAPNRDSRGTVAWLLRTPTGPVLVDVPEITQANLALLSDQGDGGRIVVTHRTAHGALRRLAQRLDWEVWIQEQEAYLLPTMALQTFCQEQELGHDLVLYWTPGPTPGSCCLHWRGGRSVLFCGRLLQPQPNGRVAPVRTAHTFHWDRLLTSLARLRQWLGPDEPGRIACSTGLVHLHGAALVDQGASALAALNLETLQAAGRGPNLPW</sequence>
<reference evidence="3" key="1">
    <citation type="submission" date="2016-02" db="EMBL/GenBank/DDBJ databases">
        <authorList>
            <person name="liu f."/>
        </authorList>
    </citation>
    <scope>NUCLEOTIDE SEQUENCE [LARGE SCALE GENOMIC DNA]</scope>
</reference>
<organism evidence="2 3">
    <name type="scientific">Candidatus Synechococcus spongiarum</name>
    <dbReference type="NCBI Taxonomy" id="431041"/>
    <lineage>
        <taxon>Bacteria</taxon>
        <taxon>Bacillati</taxon>
        <taxon>Cyanobacteriota</taxon>
        <taxon>Cyanophyceae</taxon>
        <taxon>Synechococcales</taxon>
        <taxon>Synechococcaceae</taxon>
        <taxon>Synechococcus</taxon>
    </lineage>
</organism>
<feature type="domain" description="Metallo-beta-lactamase" evidence="1">
    <location>
        <begin position="33"/>
        <end position="187"/>
    </location>
</feature>
<dbReference type="InterPro" id="IPR036866">
    <property type="entry name" value="RibonucZ/Hydroxyglut_hydro"/>
</dbReference>
<dbReference type="SUPFAM" id="SSF56281">
    <property type="entry name" value="Metallo-hydrolase/oxidoreductase"/>
    <property type="match status" value="1"/>
</dbReference>
<evidence type="ECO:0000313" key="3">
    <source>
        <dbReference type="Proteomes" id="UP000182631"/>
    </source>
</evidence>
<name>A0A171DHV1_9SYNE</name>
<gene>
    <name evidence="2" type="ORF">FLM9_1546</name>
</gene>
<dbReference type="AlphaFoldDB" id="A0A171DHV1"/>
<dbReference type="Gene3D" id="3.60.15.10">
    <property type="entry name" value="Ribonuclease Z/Hydroxyacylglutathione hydrolase-like"/>
    <property type="match status" value="1"/>
</dbReference>
<dbReference type="EMBL" id="FITM01000164">
    <property type="protein sequence ID" value="SAY39403.1"/>
    <property type="molecule type" value="Genomic_DNA"/>
</dbReference>